<dbReference type="Pfam" id="PF00583">
    <property type="entry name" value="Acetyltransf_1"/>
    <property type="match status" value="1"/>
</dbReference>
<evidence type="ECO:0000259" key="3">
    <source>
        <dbReference type="PROSITE" id="PS51186"/>
    </source>
</evidence>
<proteinExistence type="predicted"/>
<dbReference type="InterPro" id="IPR017255">
    <property type="entry name" value="AcTrfase_GNAT_prd"/>
</dbReference>
<dbReference type="InterPro" id="IPR000182">
    <property type="entry name" value="GNAT_dom"/>
</dbReference>
<comment type="caution">
    <text evidence="4">The sequence shown here is derived from an EMBL/GenBank/DDBJ whole genome shotgun (WGS) entry which is preliminary data.</text>
</comment>
<dbReference type="PANTHER" id="PTHR43877">
    <property type="entry name" value="AMINOALKYLPHOSPHONATE N-ACETYLTRANSFERASE-RELATED-RELATED"/>
    <property type="match status" value="1"/>
</dbReference>
<keyword evidence="1 4" id="KW-0808">Transferase</keyword>
<evidence type="ECO:0000256" key="1">
    <source>
        <dbReference type="ARBA" id="ARBA00022679"/>
    </source>
</evidence>
<dbReference type="EMBL" id="JBHSOZ010000010">
    <property type="protein sequence ID" value="MFC5714370.1"/>
    <property type="molecule type" value="Genomic_DNA"/>
</dbReference>
<sequence length="141" mass="16217">MSKEFKIRTFTINDYEEVYELWEHAEGVVLGSSDTKERIHKYLIRNPDLSVVASEGGRIIGALLAGHDGRRGYLHHLAVHPDWQRNGLGKSLTEEALKRLREDEIEKCHVFVLNDNEKSDKFCESIGFSKQTHFHVNSINL</sequence>
<dbReference type="PROSITE" id="PS51186">
    <property type="entry name" value="GNAT"/>
    <property type="match status" value="1"/>
</dbReference>
<feature type="domain" description="N-acetyltransferase" evidence="3">
    <location>
        <begin position="5"/>
        <end position="141"/>
    </location>
</feature>
<evidence type="ECO:0000256" key="2">
    <source>
        <dbReference type="ARBA" id="ARBA00023315"/>
    </source>
</evidence>
<dbReference type="InterPro" id="IPR050832">
    <property type="entry name" value="Bact_Acetyltransf"/>
</dbReference>
<protein>
    <submittedName>
        <fullName evidence="4">GNAT family N-acetyltransferase</fullName>
        <ecNumber evidence="4">2.3.1.-</ecNumber>
    </submittedName>
</protein>
<evidence type="ECO:0000313" key="5">
    <source>
        <dbReference type="Proteomes" id="UP001596142"/>
    </source>
</evidence>
<evidence type="ECO:0000313" key="4">
    <source>
        <dbReference type="EMBL" id="MFC5714370.1"/>
    </source>
</evidence>
<accession>A0ABW0YPG4</accession>
<reference evidence="5" key="1">
    <citation type="journal article" date="2019" name="Int. J. Syst. Evol. Microbiol.">
        <title>The Global Catalogue of Microorganisms (GCM) 10K type strain sequencing project: providing services to taxonomists for standard genome sequencing and annotation.</title>
        <authorList>
            <consortium name="The Broad Institute Genomics Platform"/>
            <consortium name="The Broad Institute Genome Sequencing Center for Infectious Disease"/>
            <person name="Wu L."/>
            <person name="Ma J."/>
        </authorList>
    </citation>
    <scope>NUCLEOTIDE SEQUENCE [LARGE SCALE GENOMIC DNA]</scope>
    <source>
        <strain evidence="5">CECT 7184</strain>
    </source>
</reference>
<keyword evidence="5" id="KW-1185">Reference proteome</keyword>
<dbReference type="Gene3D" id="3.40.630.30">
    <property type="match status" value="1"/>
</dbReference>
<dbReference type="PIRSF" id="PIRSF037663">
    <property type="entry name" value="Acetyltransf_GNAT_prd"/>
    <property type="match status" value="1"/>
</dbReference>
<dbReference type="RefSeq" id="WP_385943028.1">
    <property type="nucleotide sequence ID" value="NZ_JBHSOZ010000010.1"/>
</dbReference>
<keyword evidence="2 4" id="KW-0012">Acyltransferase</keyword>
<dbReference type="GO" id="GO:0016746">
    <property type="term" value="F:acyltransferase activity"/>
    <property type="evidence" value="ECO:0007669"/>
    <property type="project" value="UniProtKB-KW"/>
</dbReference>
<gene>
    <name evidence="4" type="ORF">ACFPU1_16590</name>
</gene>
<dbReference type="InterPro" id="IPR016181">
    <property type="entry name" value="Acyl_CoA_acyltransferase"/>
</dbReference>
<dbReference type="SUPFAM" id="SSF55729">
    <property type="entry name" value="Acyl-CoA N-acyltransferases (Nat)"/>
    <property type="match status" value="1"/>
</dbReference>
<organism evidence="4 5">
    <name type="scientific">Thalassorhabdus alkalitolerans</name>
    <dbReference type="NCBI Taxonomy" id="2282697"/>
    <lineage>
        <taxon>Bacteria</taxon>
        <taxon>Bacillati</taxon>
        <taxon>Bacillota</taxon>
        <taxon>Bacilli</taxon>
        <taxon>Bacillales</taxon>
        <taxon>Bacillaceae</taxon>
        <taxon>Thalassorhabdus</taxon>
    </lineage>
</organism>
<dbReference type="EC" id="2.3.1.-" evidence="4"/>
<name>A0ABW0YPG4_9BACI</name>
<dbReference type="CDD" id="cd04301">
    <property type="entry name" value="NAT_SF"/>
    <property type="match status" value="1"/>
</dbReference>
<dbReference type="Proteomes" id="UP001596142">
    <property type="component" value="Unassembled WGS sequence"/>
</dbReference>